<dbReference type="HOGENOM" id="CLU_1532618_0_0_1"/>
<feature type="region of interest" description="Disordered" evidence="1">
    <location>
        <begin position="39"/>
        <end position="75"/>
    </location>
</feature>
<organism evidence="2">
    <name type="scientific">Fusarium oxysporum f. sp. vasinfectum 25433</name>
    <dbReference type="NCBI Taxonomy" id="1089449"/>
    <lineage>
        <taxon>Eukaryota</taxon>
        <taxon>Fungi</taxon>
        <taxon>Dikarya</taxon>
        <taxon>Ascomycota</taxon>
        <taxon>Pezizomycotina</taxon>
        <taxon>Sordariomycetes</taxon>
        <taxon>Hypocreomycetidae</taxon>
        <taxon>Hypocreales</taxon>
        <taxon>Nectriaceae</taxon>
        <taxon>Fusarium</taxon>
        <taxon>Fusarium oxysporum species complex</taxon>
    </lineage>
</organism>
<name>X0KKS4_FUSOX</name>
<dbReference type="Proteomes" id="UP000030701">
    <property type="component" value="Unassembled WGS sequence"/>
</dbReference>
<evidence type="ECO:0000256" key="1">
    <source>
        <dbReference type="SAM" id="MobiDB-lite"/>
    </source>
</evidence>
<dbReference type="AlphaFoldDB" id="X0KKS4"/>
<dbReference type="OrthoDB" id="5067585at2759"/>
<feature type="compositionally biased region" description="Basic and acidic residues" evidence="1">
    <location>
        <begin position="39"/>
        <end position="55"/>
    </location>
</feature>
<dbReference type="EMBL" id="KK035251">
    <property type="protein sequence ID" value="EXM14153.1"/>
    <property type="molecule type" value="Genomic_DNA"/>
</dbReference>
<accession>X0KKS4</accession>
<evidence type="ECO:0000313" key="2">
    <source>
        <dbReference type="EMBL" id="EXM14153.1"/>
    </source>
</evidence>
<protein>
    <submittedName>
        <fullName evidence="2">Uncharacterized protein</fullName>
    </submittedName>
</protein>
<sequence length="175" mass="19707">MDADAYNINSTSGYFYANLIGRFRRRDASVFENYEADGKTTEKAAGGREKTDATRDIWPQQSHESRSEGENGLADRVGESRMMGDATGSDASLMQTMLRGILQETSTHLIGEQKKMLERLWDALMGNQQTATPMTGEQLEMIRQLQQEIQAVKTQAAEELKRSDELRRLHEQSTG</sequence>
<proteinExistence type="predicted"/>
<reference evidence="2" key="2">
    <citation type="submission" date="2014-03" db="EMBL/GenBank/DDBJ databases">
        <title>The Genome Annotation of Fusarium oxysporum Cotton.</title>
        <authorList>
            <consortium name="The Broad Institute Genomics Platform"/>
            <person name="Ma L.-J."/>
            <person name="Corby-Kistler H."/>
            <person name="Broz K."/>
            <person name="Gale L.R."/>
            <person name="Jonkers W."/>
            <person name="O'Donnell K."/>
            <person name="Ploetz R."/>
            <person name="Steinberg C."/>
            <person name="Schwartz D.C."/>
            <person name="VanEtten H."/>
            <person name="Zhou S."/>
            <person name="Young S.K."/>
            <person name="Zeng Q."/>
            <person name="Gargeya S."/>
            <person name="Fitzgerald M."/>
            <person name="Abouelleil A."/>
            <person name="Alvarado L."/>
            <person name="Chapman S.B."/>
            <person name="Gainer-Dewar J."/>
            <person name="Goldberg J."/>
            <person name="Griggs A."/>
            <person name="Gujja S."/>
            <person name="Hansen M."/>
            <person name="Howarth C."/>
            <person name="Imamovic A."/>
            <person name="Ireland A."/>
            <person name="Larimer J."/>
            <person name="McCowan C."/>
            <person name="Murphy C."/>
            <person name="Pearson M."/>
            <person name="Poon T.W."/>
            <person name="Priest M."/>
            <person name="Roberts A."/>
            <person name="Saif S."/>
            <person name="Shea T."/>
            <person name="Sykes S."/>
            <person name="Wortman J."/>
            <person name="Nusbaum C."/>
            <person name="Birren B."/>
        </authorList>
    </citation>
    <scope>NUCLEOTIDE SEQUENCE</scope>
    <source>
        <strain evidence="2">25433</strain>
    </source>
</reference>
<gene>
    <name evidence="2" type="ORF">FOTG_17427</name>
</gene>
<reference evidence="2" key="1">
    <citation type="submission" date="2011-11" db="EMBL/GenBank/DDBJ databases">
        <title>The Genome Sequence of Fusarium oxysporum Cotton.</title>
        <authorList>
            <consortium name="The Broad Institute Genome Sequencing Platform"/>
            <person name="Ma L.-J."/>
            <person name="Gale L.R."/>
            <person name="Schwartz D.C."/>
            <person name="Zhou S."/>
            <person name="Corby-Kistler H."/>
            <person name="Young S.K."/>
            <person name="Zeng Q."/>
            <person name="Gargeya S."/>
            <person name="Fitzgerald M."/>
            <person name="Haas B."/>
            <person name="Abouelleil A."/>
            <person name="Alvarado L."/>
            <person name="Arachchi H.M."/>
            <person name="Berlin A."/>
            <person name="Brown A."/>
            <person name="Chapman S.B."/>
            <person name="Chen Z."/>
            <person name="Dunbar C."/>
            <person name="Freedman E."/>
            <person name="Gearin G."/>
            <person name="Goldberg J."/>
            <person name="Griggs A."/>
            <person name="Gujja S."/>
            <person name="Heiman D."/>
            <person name="Howarth C."/>
            <person name="Larson L."/>
            <person name="Lui A."/>
            <person name="MacDonald P.J.P."/>
            <person name="Montmayeur A."/>
            <person name="Murphy C."/>
            <person name="Neiman D."/>
            <person name="Pearson M."/>
            <person name="Priest M."/>
            <person name="Roberts A."/>
            <person name="Saif S."/>
            <person name="Shea T."/>
            <person name="Shenoy N."/>
            <person name="Sisk P."/>
            <person name="Stolte C."/>
            <person name="Sykes S."/>
            <person name="Wortman J."/>
            <person name="Nusbaum C."/>
            <person name="Birren B."/>
        </authorList>
    </citation>
    <scope>NUCLEOTIDE SEQUENCE [LARGE SCALE GENOMIC DNA]</scope>
    <source>
        <strain evidence="2">25433</strain>
    </source>
</reference>